<comment type="similarity">
    <text evidence="1">Belongs to the glutaredoxin family. CPYC subfamily.</text>
</comment>
<dbReference type="EMBL" id="JAINDJ010000004">
    <property type="protein sequence ID" value="KAG9450700.1"/>
    <property type="molecule type" value="Genomic_DNA"/>
</dbReference>
<keyword evidence="4" id="KW-1015">Disulfide bond</keyword>
<accession>A0AAV7ERH4</accession>
<evidence type="ECO:0000256" key="6">
    <source>
        <dbReference type="SAM" id="SignalP"/>
    </source>
</evidence>
<proteinExistence type="inferred from homology"/>
<dbReference type="InterPro" id="IPR014025">
    <property type="entry name" value="Glutaredoxin_subgr"/>
</dbReference>
<dbReference type="InterPro" id="IPR011767">
    <property type="entry name" value="GLR_AS"/>
</dbReference>
<dbReference type="InterPro" id="IPR036249">
    <property type="entry name" value="Thioredoxin-like_sf"/>
</dbReference>
<dbReference type="GO" id="GO:0015038">
    <property type="term" value="F:glutathione disulfide oxidoreductase activity"/>
    <property type="evidence" value="ECO:0007669"/>
    <property type="project" value="TreeGrafter"/>
</dbReference>
<organism evidence="8 9">
    <name type="scientific">Aristolochia fimbriata</name>
    <name type="common">White veined hardy Dutchman's pipe vine</name>
    <dbReference type="NCBI Taxonomy" id="158543"/>
    <lineage>
        <taxon>Eukaryota</taxon>
        <taxon>Viridiplantae</taxon>
        <taxon>Streptophyta</taxon>
        <taxon>Embryophyta</taxon>
        <taxon>Tracheophyta</taxon>
        <taxon>Spermatophyta</taxon>
        <taxon>Magnoliopsida</taxon>
        <taxon>Magnoliidae</taxon>
        <taxon>Piperales</taxon>
        <taxon>Aristolochiaceae</taxon>
        <taxon>Aristolochia</taxon>
    </lineage>
</organism>
<dbReference type="PANTHER" id="PTHR45694:SF5">
    <property type="entry name" value="GLUTAREDOXIN 2"/>
    <property type="match status" value="1"/>
</dbReference>
<evidence type="ECO:0000256" key="2">
    <source>
        <dbReference type="ARBA" id="ARBA00022448"/>
    </source>
</evidence>
<dbReference type="InterPro" id="IPR011899">
    <property type="entry name" value="Glutaredoxin_euk/vir"/>
</dbReference>
<sequence length="130" mass="14233">MTKLGGAFLAFAVAFYLCTSAAEASTPEEAFVRKTISSHEIVMFSKSYCPYCRRAKAVFKEMNKIPHVIELDQRDDGMDIQDALGVVVGRRTVPQVFINGKHVGGSDDTVEAYQSGELAKLLSVPSKDDL</sequence>
<feature type="domain" description="Glutaredoxin" evidence="7">
    <location>
        <begin position="41"/>
        <end position="103"/>
    </location>
</feature>
<evidence type="ECO:0000259" key="7">
    <source>
        <dbReference type="Pfam" id="PF00462"/>
    </source>
</evidence>
<dbReference type="Proteomes" id="UP000825729">
    <property type="component" value="Unassembled WGS sequence"/>
</dbReference>
<feature type="signal peptide" evidence="6">
    <location>
        <begin position="1"/>
        <end position="24"/>
    </location>
</feature>
<dbReference type="SUPFAM" id="SSF52833">
    <property type="entry name" value="Thioredoxin-like"/>
    <property type="match status" value="1"/>
</dbReference>
<keyword evidence="9" id="KW-1185">Reference proteome</keyword>
<evidence type="ECO:0000256" key="1">
    <source>
        <dbReference type="ARBA" id="ARBA00007190"/>
    </source>
</evidence>
<feature type="chain" id="PRO_5043843406" description="Glutaredoxin domain-containing protein" evidence="6">
    <location>
        <begin position="25"/>
        <end position="130"/>
    </location>
</feature>
<keyword evidence="5" id="KW-0676">Redox-active center</keyword>
<evidence type="ECO:0000313" key="8">
    <source>
        <dbReference type="EMBL" id="KAG9450700.1"/>
    </source>
</evidence>
<dbReference type="FunFam" id="3.40.30.10:FF:000026">
    <property type="entry name" value="Glutaredoxin 2"/>
    <property type="match status" value="1"/>
</dbReference>
<gene>
    <name evidence="8" type="ORF">H6P81_010665</name>
</gene>
<name>A0AAV7ERH4_ARIFI</name>
<keyword evidence="3" id="KW-0249">Electron transport</keyword>
<evidence type="ECO:0000256" key="4">
    <source>
        <dbReference type="ARBA" id="ARBA00023157"/>
    </source>
</evidence>
<evidence type="ECO:0000256" key="5">
    <source>
        <dbReference type="ARBA" id="ARBA00023284"/>
    </source>
</evidence>
<dbReference type="PROSITE" id="PS00195">
    <property type="entry name" value="GLUTAREDOXIN_1"/>
    <property type="match status" value="1"/>
</dbReference>
<dbReference type="InterPro" id="IPR002109">
    <property type="entry name" value="Glutaredoxin"/>
</dbReference>
<reference evidence="8 9" key="1">
    <citation type="submission" date="2021-07" db="EMBL/GenBank/DDBJ databases">
        <title>The Aristolochia fimbriata genome: insights into angiosperm evolution, floral development and chemical biosynthesis.</title>
        <authorList>
            <person name="Jiao Y."/>
        </authorList>
    </citation>
    <scope>NUCLEOTIDE SEQUENCE [LARGE SCALE GENOMIC DNA]</scope>
    <source>
        <strain evidence="8">IBCAS-2021</strain>
        <tissue evidence="8">Leaf</tissue>
    </source>
</reference>
<dbReference type="Pfam" id="PF00462">
    <property type="entry name" value="Glutaredoxin"/>
    <property type="match status" value="1"/>
</dbReference>
<keyword evidence="2" id="KW-0813">Transport</keyword>
<dbReference type="AlphaFoldDB" id="A0AAV7ERH4"/>
<dbReference type="GO" id="GO:0034599">
    <property type="term" value="P:cellular response to oxidative stress"/>
    <property type="evidence" value="ECO:0007669"/>
    <property type="project" value="TreeGrafter"/>
</dbReference>
<dbReference type="Gene3D" id="3.40.30.10">
    <property type="entry name" value="Glutaredoxin"/>
    <property type="match status" value="1"/>
</dbReference>
<dbReference type="PANTHER" id="PTHR45694">
    <property type="entry name" value="GLUTAREDOXIN 2"/>
    <property type="match status" value="1"/>
</dbReference>
<dbReference type="PRINTS" id="PR00160">
    <property type="entry name" value="GLUTAREDOXIN"/>
</dbReference>
<evidence type="ECO:0000256" key="3">
    <source>
        <dbReference type="ARBA" id="ARBA00022982"/>
    </source>
</evidence>
<dbReference type="NCBIfam" id="TIGR02180">
    <property type="entry name" value="GRX_euk"/>
    <property type="match status" value="1"/>
</dbReference>
<dbReference type="PROSITE" id="PS51354">
    <property type="entry name" value="GLUTAREDOXIN_2"/>
    <property type="match status" value="1"/>
</dbReference>
<keyword evidence="6" id="KW-0732">Signal</keyword>
<evidence type="ECO:0000313" key="9">
    <source>
        <dbReference type="Proteomes" id="UP000825729"/>
    </source>
</evidence>
<dbReference type="GO" id="GO:0005737">
    <property type="term" value="C:cytoplasm"/>
    <property type="evidence" value="ECO:0007669"/>
    <property type="project" value="TreeGrafter"/>
</dbReference>
<protein>
    <recommendedName>
        <fullName evidence="7">Glutaredoxin domain-containing protein</fullName>
    </recommendedName>
</protein>
<comment type="caution">
    <text evidence="8">The sequence shown here is derived from an EMBL/GenBank/DDBJ whole genome shotgun (WGS) entry which is preliminary data.</text>
</comment>
<dbReference type="CDD" id="cd03419">
    <property type="entry name" value="GRX_GRXh_1_2_like"/>
    <property type="match status" value="1"/>
</dbReference>